<sequence length="129" mass="15256">MNLNSYFLWKKLKTLTMKTVKKNRHLWSSENADDWKDEVTQPKASRKYFGVIHYHVKELTQLRKQLREGRDASFSLGLHLEFLLTQDDPEVYQDQGHMQHLAQGCKMAEDLDLKLKSGEKDTHPDEREL</sequence>
<evidence type="ECO:0000313" key="1">
    <source>
        <dbReference type="Proteomes" id="UP000515203"/>
    </source>
</evidence>
<dbReference type="RefSeq" id="XP_023564481.1">
    <property type="nucleotide sequence ID" value="XM_023708713.1"/>
</dbReference>
<dbReference type="OrthoDB" id="9751344at2759"/>
<dbReference type="GeneID" id="111814760"/>
<dbReference type="InterPro" id="IPR055306">
    <property type="entry name" value="NBPF"/>
</dbReference>
<dbReference type="AlphaFoldDB" id="A0A6P6DWY0"/>
<keyword evidence="1" id="KW-1185">Reference proteome</keyword>
<dbReference type="PANTHER" id="PTHR14199">
    <property type="entry name" value="NEUROBLASTOMA BREAKPOINT FAMILY MEMBER 6-LIKE PROTEIN"/>
    <property type="match status" value="1"/>
</dbReference>
<evidence type="ECO:0000313" key="2">
    <source>
        <dbReference type="RefSeq" id="XP_023564481.1"/>
    </source>
</evidence>
<dbReference type="PANTHER" id="PTHR14199:SF29">
    <property type="entry name" value="NEUROBLASTOMA BREAKPOINT FAMILY MEMBER 4-RELATED"/>
    <property type="match status" value="1"/>
</dbReference>
<proteinExistence type="predicted"/>
<protein>
    <submittedName>
        <fullName evidence="2">Neuroblastoma breakpoint family member 10-like</fullName>
    </submittedName>
</protein>
<reference evidence="2" key="1">
    <citation type="submission" date="2025-08" db="UniProtKB">
        <authorList>
            <consortium name="RefSeq"/>
        </authorList>
    </citation>
    <scope>IDENTIFICATION</scope>
</reference>
<dbReference type="InParanoid" id="A0A6P6DWY0"/>
<organism evidence="1 2">
    <name type="scientific">Octodon degus</name>
    <name type="common">Degu</name>
    <name type="synonym">Sciurus degus</name>
    <dbReference type="NCBI Taxonomy" id="10160"/>
    <lineage>
        <taxon>Eukaryota</taxon>
        <taxon>Metazoa</taxon>
        <taxon>Chordata</taxon>
        <taxon>Craniata</taxon>
        <taxon>Vertebrata</taxon>
        <taxon>Euteleostomi</taxon>
        <taxon>Mammalia</taxon>
        <taxon>Eutheria</taxon>
        <taxon>Euarchontoglires</taxon>
        <taxon>Glires</taxon>
        <taxon>Rodentia</taxon>
        <taxon>Hystricomorpha</taxon>
        <taxon>Octodontidae</taxon>
        <taxon>Octodon</taxon>
    </lineage>
</organism>
<accession>A0A6P6DWY0</accession>
<name>A0A6P6DWY0_OCTDE</name>
<dbReference type="Proteomes" id="UP000515203">
    <property type="component" value="Unplaced"/>
</dbReference>
<gene>
    <name evidence="2" type="primary">LOC111814760</name>
</gene>